<evidence type="ECO:0000259" key="2">
    <source>
        <dbReference type="SMART" id="SM01319"/>
    </source>
</evidence>
<evidence type="ECO:0000313" key="4">
    <source>
        <dbReference type="RefSeq" id="XP_042560867.1"/>
    </source>
</evidence>
<organism evidence="3 4">
    <name type="scientific">Clupea harengus</name>
    <name type="common">Atlantic herring</name>
    <dbReference type="NCBI Taxonomy" id="7950"/>
    <lineage>
        <taxon>Eukaryota</taxon>
        <taxon>Metazoa</taxon>
        <taxon>Chordata</taxon>
        <taxon>Craniata</taxon>
        <taxon>Vertebrata</taxon>
        <taxon>Euteleostomi</taxon>
        <taxon>Actinopterygii</taxon>
        <taxon>Neopterygii</taxon>
        <taxon>Teleostei</taxon>
        <taxon>Clupei</taxon>
        <taxon>Clupeiformes</taxon>
        <taxon>Clupeoidei</taxon>
        <taxon>Clupeidae</taxon>
        <taxon>Clupea</taxon>
    </lineage>
</organism>
<evidence type="ECO:0000256" key="1">
    <source>
        <dbReference type="SAM" id="MobiDB-lite"/>
    </source>
</evidence>
<dbReference type="OrthoDB" id="9950932at2759"/>
<feature type="compositionally biased region" description="Polar residues" evidence="1">
    <location>
        <begin position="93"/>
        <end position="102"/>
    </location>
</feature>
<dbReference type="SMART" id="SM01319">
    <property type="entry name" value="Tankyrase_bdg_C"/>
    <property type="match status" value="1"/>
</dbReference>
<dbReference type="AlphaFoldDB" id="A0A8M1KAE5"/>
<feature type="domain" description="Tankyrase 1-binding protein C-terminal" evidence="2">
    <location>
        <begin position="1"/>
        <end position="124"/>
    </location>
</feature>
<feature type="region of interest" description="Disordered" evidence="1">
    <location>
        <begin position="1"/>
        <end position="124"/>
    </location>
</feature>
<proteinExistence type="predicted"/>
<dbReference type="InterPro" id="IPR040006">
    <property type="entry name" value="TNKS1BP1-like"/>
</dbReference>
<name>A0A8M1KAE5_CLUHA</name>
<keyword evidence="3" id="KW-1185">Reference proteome</keyword>
<dbReference type="PANTHER" id="PTHR22042">
    <property type="entry name" value="TANKYRASE 1 BINDING PROTEIN"/>
    <property type="match status" value="1"/>
</dbReference>
<reference evidence="4" key="1">
    <citation type="submission" date="2025-08" db="UniProtKB">
        <authorList>
            <consortium name="RefSeq"/>
        </authorList>
    </citation>
    <scope>IDENTIFICATION</scope>
</reference>
<sequence>LLDSSAMRSRVQLSKKRNRRAPPSRVARHSALLSVLPENQYKDSTGAPSSSSSSSSSHPQRVALFPGMDPSALKAQLKKRSDSDSPPEGTVAPSPSQLSRSPKSPFLPRASRVLPPPTAGQENG</sequence>
<dbReference type="GeneID" id="122130263"/>
<dbReference type="PANTHER" id="PTHR22042:SF3">
    <property type="entry name" value="RIKEN CDNA 2900026A02 GENE"/>
    <property type="match status" value="1"/>
</dbReference>
<dbReference type="InterPro" id="IPR032764">
    <property type="entry name" value="Tankyrase-bd_C"/>
</dbReference>
<protein>
    <submittedName>
        <fullName evidence="4">Uncharacterized protein KIAA1671-like</fullName>
    </submittedName>
</protein>
<feature type="compositionally biased region" description="Basic residues" evidence="1">
    <location>
        <begin position="13"/>
        <end position="28"/>
    </location>
</feature>
<accession>A0A8M1KAE5</accession>
<dbReference type="Pfam" id="PF15327">
    <property type="entry name" value="Tankyrase_bdg_C"/>
    <property type="match status" value="2"/>
</dbReference>
<feature type="non-terminal residue" evidence="4">
    <location>
        <position position="1"/>
    </location>
</feature>
<evidence type="ECO:0000313" key="3">
    <source>
        <dbReference type="Proteomes" id="UP000515152"/>
    </source>
</evidence>
<gene>
    <name evidence="4" type="primary">LOC122130263</name>
</gene>
<dbReference type="Proteomes" id="UP000515152">
    <property type="component" value="Unplaced"/>
</dbReference>
<dbReference type="KEGG" id="char:122130263"/>
<dbReference type="RefSeq" id="XP_042560867.1">
    <property type="nucleotide sequence ID" value="XM_042704933.1"/>
</dbReference>